<dbReference type="InterPro" id="IPR034829">
    <property type="entry name" value="DnaD-like_sf"/>
</dbReference>
<feature type="domain" description="DnaB/C C-terminal" evidence="2">
    <location>
        <begin position="135"/>
        <end position="205"/>
    </location>
</feature>
<evidence type="ECO:0000259" key="2">
    <source>
        <dbReference type="Pfam" id="PF07261"/>
    </source>
</evidence>
<comment type="caution">
    <text evidence="4">The sequence shown here is derived from an EMBL/GenBank/DDBJ whole genome shotgun (WGS) entry which is preliminary data.</text>
</comment>
<reference evidence="4" key="1">
    <citation type="submission" date="2021-04" db="EMBL/GenBank/DDBJ databases">
        <title>Taxonomic assessment of Weissella genus.</title>
        <authorList>
            <person name="Fanelli F."/>
            <person name="Chieffi D."/>
            <person name="Dell'Aquila A."/>
            <person name="Gyu-Sung C."/>
            <person name="Franz C.M.A.P."/>
            <person name="Fusco V."/>
        </authorList>
    </citation>
    <scope>NUCLEOTIDE SEQUENCE</scope>
    <source>
        <strain evidence="4">LMG 25373</strain>
    </source>
</reference>
<dbReference type="Gene3D" id="1.10.10.630">
    <property type="entry name" value="DnaD domain-like"/>
    <property type="match status" value="1"/>
</dbReference>
<dbReference type="Pfam" id="PF07261">
    <property type="entry name" value="DnaB_2"/>
    <property type="match status" value="1"/>
</dbReference>
<accession>A0ABT0VJL7</accession>
<gene>
    <name evidence="4" type="ORF">KAK10_06800</name>
</gene>
<dbReference type="PANTHER" id="PTHR37293">
    <property type="entry name" value="PHAGE REPLICATION PROTEIN-RELATED"/>
    <property type="match status" value="1"/>
</dbReference>
<dbReference type="EMBL" id="JAGMVS010000065">
    <property type="protein sequence ID" value="MCM2437614.1"/>
    <property type="molecule type" value="Genomic_DNA"/>
</dbReference>
<dbReference type="SUPFAM" id="SSF158499">
    <property type="entry name" value="DnaD domain-like"/>
    <property type="match status" value="1"/>
</dbReference>
<dbReference type="RefSeq" id="WP_205143595.1">
    <property type="nucleotide sequence ID" value="NZ_JAFBDN010000008.1"/>
</dbReference>
<dbReference type="InterPro" id="IPR036388">
    <property type="entry name" value="WH-like_DNA-bd_sf"/>
</dbReference>
<name>A0ABT0VJL7_9LACO</name>
<dbReference type="PANTHER" id="PTHR37293:SF5">
    <property type="entry name" value="DNA REPLICATION PROTEIN"/>
    <property type="match status" value="1"/>
</dbReference>
<dbReference type="InterPro" id="IPR053843">
    <property type="entry name" value="DnaD_N"/>
</dbReference>
<dbReference type="InterPro" id="IPR053162">
    <property type="entry name" value="DnaD"/>
</dbReference>
<evidence type="ECO:0000313" key="4">
    <source>
        <dbReference type="EMBL" id="MCM2437614.1"/>
    </source>
</evidence>
<dbReference type="Pfam" id="PF21984">
    <property type="entry name" value="DnaD_N"/>
    <property type="match status" value="1"/>
</dbReference>
<keyword evidence="5" id="KW-1185">Reference proteome</keyword>
<dbReference type="InterPro" id="IPR006343">
    <property type="entry name" value="DnaB/C_C"/>
</dbReference>
<feature type="domain" description="DnaD N-terminal" evidence="3">
    <location>
        <begin position="20"/>
        <end position="117"/>
    </location>
</feature>
<dbReference type="NCBIfam" id="TIGR01446">
    <property type="entry name" value="DnaD_dom"/>
    <property type="match status" value="1"/>
</dbReference>
<protein>
    <submittedName>
        <fullName evidence="4">DnaD domain protein</fullName>
    </submittedName>
</protein>
<proteinExistence type="inferred from homology"/>
<dbReference type="Gene3D" id="1.10.10.10">
    <property type="entry name" value="Winged helix-like DNA-binding domain superfamily/Winged helix DNA-binding domain"/>
    <property type="match status" value="1"/>
</dbReference>
<evidence type="ECO:0000256" key="1">
    <source>
        <dbReference type="ARBA" id="ARBA00093462"/>
    </source>
</evidence>
<organism evidence="4 5">
    <name type="scientific">Periweissella beninensis</name>
    <dbReference type="NCBI Taxonomy" id="504936"/>
    <lineage>
        <taxon>Bacteria</taxon>
        <taxon>Bacillati</taxon>
        <taxon>Bacillota</taxon>
        <taxon>Bacilli</taxon>
        <taxon>Lactobacillales</taxon>
        <taxon>Lactobacillaceae</taxon>
        <taxon>Periweissella</taxon>
    </lineage>
</organism>
<evidence type="ECO:0000259" key="3">
    <source>
        <dbReference type="Pfam" id="PF21984"/>
    </source>
</evidence>
<sequence>MKINENNLNNYIQSGNTVFSNYLLIHYFDIGMSNEQLLIYIQAKSALDQGTKFPDLDMIANNLHFTKNQVANELQKMVNAKLAEIETMQINQQHKMDVLSFNGLTEKLLTMQIKNDNDQAIPKPINTATSRSEIFANIESEFRRPLSSIELQKISEWLDSYSFKPEMILLALKEAVLNNVYNLRYIEQILINWQQKNINTAHEVEVNRQARQQSINREGNSKQNVSNQKYIDIPFDNIFD</sequence>
<dbReference type="Proteomes" id="UP001057481">
    <property type="component" value="Unassembled WGS sequence"/>
</dbReference>
<evidence type="ECO:0000313" key="5">
    <source>
        <dbReference type="Proteomes" id="UP001057481"/>
    </source>
</evidence>
<comment type="similarity">
    <text evidence="1">Belongs to the DnaB/DnaD family.</text>
</comment>